<dbReference type="EMBL" id="BOLY01000009">
    <property type="protein sequence ID" value="GIZ49263.1"/>
    <property type="molecule type" value="Genomic_DNA"/>
</dbReference>
<dbReference type="GeneID" id="68297870"/>
<keyword evidence="2" id="KW-1185">Reference proteome</keyword>
<gene>
    <name evidence="1" type="ORF">CKM354_001229500</name>
</gene>
<sequence length="505" mass="55960">MSDLYNDISINTSSNQGANASALLLAVLASLAFDASPVITSQERQMQSLLRQSVFQEYQHLLFELPSSKSDLLALQLILEYQPRFTAVDRTTITKTIANPMLRLMIYELAKRLRLEAMADDTESLLQKGVPIGAEQLNDLLLWFRVCLAQCTDTLADDKSDALTIENAAKVLKCASLLLASGSVPLAAHHAICIVRIRARELSALLGMRANPRTLASLEKTILAHRSACEEDKEQLQKAVRGFSGGSTEWSLATVQLINARLHRSSCSIAGAAMFFVVMDGSHTMTADVSADNAAPPAITTQHALEMSDQIIDRFAGKTRDQQVSDLRTMFLITYGERRMEDLEMLLVNFIGTADLVIDDVPFVPPQRDSLCHVLFTCKDIMEENAARMKGWGGLHERAAVQLMLMQNCANLLRNISQREQPGLDALRAARQGCLWAGTARLLESLVKLLAQWRTWNALGSALVERPTGRNGPNVEYSARSGEDVLVVDMVPEDLFFDWELWLKE</sequence>
<proteinExistence type="predicted"/>
<dbReference type="Proteomes" id="UP000825890">
    <property type="component" value="Unassembled WGS sequence"/>
</dbReference>
<name>A0A9P3FLQ5_9PEZI</name>
<accession>A0A9P3FLQ5</accession>
<dbReference type="OrthoDB" id="2129491at2759"/>
<dbReference type="AlphaFoldDB" id="A0A9P3FLQ5"/>
<comment type="caution">
    <text evidence="1">The sequence shown here is derived from an EMBL/GenBank/DDBJ whole genome shotgun (WGS) entry which is preliminary data.</text>
</comment>
<dbReference type="RefSeq" id="XP_044663750.1">
    <property type="nucleotide sequence ID" value="XM_044807815.1"/>
</dbReference>
<protein>
    <submittedName>
        <fullName evidence="1">Uncharacterized protein</fullName>
    </submittedName>
</protein>
<organism evidence="1 2">
    <name type="scientific">Cercospora kikuchii</name>
    <dbReference type="NCBI Taxonomy" id="84275"/>
    <lineage>
        <taxon>Eukaryota</taxon>
        <taxon>Fungi</taxon>
        <taxon>Dikarya</taxon>
        <taxon>Ascomycota</taxon>
        <taxon>Pezizomycotina</taxon>
        <taxon>Dothideomycetes</taxon>
        <taxon>Dothideomycetidae</taxon>
        <taxon>Mycosphaerellales</taxon>
        <taxon>Mycosphaerellaceae</taxon>
        <taxon>Cercospora</taxon>
    </lineage>
</organism>
<evidence type="ECO:0000313" key="1">
    <source>
        <dbReference type="EMBL" id="GIZ49263.1"/>
    </source>
</evidence>
<reference evidence="1 2" key="1">
    <citation type="submission" date="2021-01" db="EMBL/GenBank/DDBJ databases">
        <title>Cercospora kikuchii MAFF 305040 whole genome shotgun sequence.</title>
        <authorList>
            <person name="Kashiwa T."/>
            <person name="Suzuki T."/>
        </authorList>
    </citation>
    <scope>NUCLEOTIDE SEQUENCE [LARGE SCALE GENOMIC DNA]</scope>
    <source>
        <strain evidence="1 2">MAFF 305040</strain>
    </source>
</reference>
<evidence type="ECO:0000313" key="2">
    <source>
        <dbReference type="Proteomes" id="UP000825890"/>
    </source>
</evidence>